<evidence type="ECO:0000313" key="3">
    <source>
        <dbReference type="Proteomes" id="UP001159363"/>
    </source>
</evidence>
<proteinExistence type="predicted"/>
<reference evidence="2 3" key="1">
    <citation type="submission" date="2023-02" db="EMBL/GenBank/DDBJ databases">
        <title>LHISI_Scaffold_Assembly.</title>
        <authorList>
            <person name="Stuart O.P."/>
            <person name="Cleave R."/>
            <person name="Magrath M.J.L."/>
            <person name="Mikheyev A.S."/>
        </authorList>
    </citation>
    <scope>NUCLEOTIDE SEQUENCE [LARGE SCALE GENOMIC DNA]</scope>
    <source>
        <strain evidence="2">Daus_M_001</strain>
        <tissue evidence="2">Leg muscle</tissue>
    </source>
</reference>
<comment type="caution">
    <text evidence="2">The sequence shown here is derived from an EMBL/GenBank/DDBJ whole genome shotgun (WGS) entry which is preliminary data.</text>
</comment>
<name>A0ABQ9GAE4_9NEOP</name>
<dbReference type="EMBL" id="JARBHB010000014">
    <property type="protein sequence ID" value="KAJ8869385.1"/>
    <property type="molecule type" value="Genomic_DNA"/>
</dbReference>
<sequence length="411" mass="45038">MDHRMAANGLQFAVQMHQVSGYITSHASRAIAPPTTPLSYHAMSRKLPRANWVQSPAGTLRIFVSGNRAGRCRWSGEFWGISSFPMPLYSGAAPYSPHFTLIYSQGFNVKSCQNLVTLLRSPISGNCRVCGGVVIAFMSRIDESRYLVPLIGSHTSDPLAAVVFIVVGVLTQNLLDMSGRAEGGDYQKDTREGSGEKNEIRMKSSNRKLRAGRELKRAKNGANKVAGARLASLSPSAGSSVLLVPPAASPTQFRQLTGFPTRLCKLQLWSSVSQNWQQQSVCPPFSAVPALQRDILLLPLEVTPHKQLHQRYWVGGAMSSSCELPARFPRPARGLARFPNNFPYVSSRRRSSLSLSLSFSRSHNLLSTNSEYVLLRQVPPDLLVVITSPALTSAAISGYRYARDCISIAYD</sequence>
<feature type="region of interest" description="Disordered" evidence="1">
    <location>
        <begin position="181"/>
        <end position="203"/>
    </location>
</feature>
<evidence type="ECO:0000313" key="2">
    <source>
        <dbReference type="EMBL" id="KAJ8869385.1"/>
    </source>
</evidence>
<feature type="compositionally biased region" description="Basic and acidic residues" evidence="1">
    <location>
        <begin position="182"/>
        <end position="202"/>
    </location>
</feature>
<protein>
    <submittedName>
        <fullName evidence="2">Uncharacterized protein</fullName>
    </submittedName>
</protein>
<evidence type="ECO:0000256" key="1">
    <source>
        <dbReference type="SAM" id="MobiDB-lite"/>
    </source>
</evidence>
<organism evidence="2 3">
    <name type="scientific">Dryococelus australis</name>
    <dbReference type="NCBI Taxonomy" id="614101"/>
    <lineage>
        <taxon>Eukaryota</taxon>
        <taxon>Metazoa</taxon>
        <taxon>Ecdysozoa</taxon>
        <taxon>Arthropoda</taxon>
        <taxon>Hexapoda</taxon>
        <taxon>Insecta</taxon>
        <taxon>Pterygota</taxon>
        <taxon>Neoptera</taxon>
        <taxon>Polyneoptera</taxon>
        <taxon>Phasmatodea</taxon>
        <taxon>Verophasmatodea</taxon>
        <taxon>Anareolatae</taxon>
        <taxon>Phasmatidae</taxon>
        <taxon>Eurycanthinae</taxon>
        <taxon>Dryococelus</taxon>
    </lineage>
</organism>
<keyword evidence="3" id="KW-1185">Reference proteome</keyword>
<accession>A0ABQ9GAE4</accession>
<gene>
    <name evidence="2" type="ORF">PR048_030961</name>
</gene>
<dbReference type="Proteomes" id="UP001159363">
    <property type="component" value="Chromosome 13"/>
</dbReference>